<dbReference type="SUPFAM" id="SSF52980">
    <property type="entry name" value="Restriction endonuclease-like"/>
    <property type="match status" value="1"/>
</dbReference>
<dbReference type="InterPro" id="IPR012296">
    <property type="entry name" value="Nuclease_put_TT1808"/>
</dbReference>
<dbReference type="Pfam" id="PF05685">
    <property type="entry name" value="Uma2"/>
    <property type="match status" value="1"/>
</dbReference>
<dbReference type="Proteomes" id="UP000019140">
    <property type="component" value="Unassembled WGS sequence"/>
</dbReference>
<dbReference type="EMBL" id="AZHX01001748">
    <property type="protein sequence ID" value="ETX00266.1"/>
    <property type="molecule type" value="Genomic_DNA"/>
</dbReference>
<dbReference type="InterPro" id="IPR008538">
    <property type="entry name" value="Uma2"/>
</dbReference>
<reference evidence="2 3" key="1">
    <citation type="journal article" date="2014" name="Nature">
        <title>An environmental bacterial taxon with a large and distinct metabolic repertoire.</title>
        <authorList>
            <person name="Wilson M.C."/>
            <person name="Mori T."/>
            <person name="Ruckert C."/>
            <person name="Uria A.R."/>
            <person name="Helf M.J."/>
            <person name="Takada K."/>
            <person name="Gernert C."/>
            <person name="Steffens U.A."/>
            <person name="Heycke N."/>
            <person name="Schmitt S."/>
            <person name="Rinke C."/>
            <person name="Helfrich E.J."/>
            <person name="Brachmann A.O."/>
            <person name="Gurgui C."/>
            <person name="Wakimoto T."/>
            <person name="Kracht M."/>
            <person name="Crusemann M."/>
            <person name="Hentschel U."/>
            <person name="Abe I."/>
            <person name="Matsunaga S."/>
            <person name="Kalinowski J."/>
            <person name="Takeyama H."/>
            <person name="Piel J."/>
        </authorList>
    </citation>
    <scope>NUCLEOTIDE SEQUENCE [LARGE SCALE GENOMIC DNA]</scope>
    <source>
        <strain evidence="3">TSY2</strain>
    </source>
</reference>
<accession>W4LRB0</accession>
<dbReference type="PANTHER" id="PTHR35400:SF3">
    <property type="entry name" value="SLL1072 PROTEIN"/>
    <property type="match status" value="1"/>
</dbReference>
<dbReference type="PANTHER" id="PTHR35400">
    <property type="entry name" value="SLR1083 PROTEIN"/>
    <property type="match status" value="1"/>
</dbReference>
<dbReference type="Gene3D" id="3.90.1570.10">
    <property type="entry name" value="tt1808, chain A"/>
    <property type="match status" value="1"/>
</dbReference>
<dbReference type="InterPro" id="IPR011335">
    <property type="entry name" value="Restrct_endonuc-II-like"/>
</dbReference>
<dbReference type="PATRIC" id="fig|1429439.4.peg.6643"/>
<proteinExistence type="predicted"/>
<organism evidence="2 3">
    <name type="scientific">Candidatus Entotheonella gemina</name>
    <dbReference type="NCBI Taxonomy" id="1429439"/>
    <lineage>
        <taxon>Bacteria</taxon>
        <taxon>Pseudomonadati</taxon>
        <taxon>Nitrospinota/Tectimicrobiota group</taxon>
        <taxon>Candidatus Tectimicrobiota</taxon>
        <taxon>Candidatus Entotheonellia</taxon>
        <taxon>Candidatus Entotheonellales</taxon>
        <taxon>Candidatus Entotheonellaceae</taxon>
        <taxon>Candidatus Entotheonella</taxon>
    </lineage>
</organism>
<evidence type="ECO:0000259" key="1">
    <source>
        <dbReference type="Pfam" id="PF05685"/>
    </source>
</evidence>
<dbReference type="HOGENOM" id="CLU_100183_0_0_7"/>
<feature type="domain" description="Putative restriction endonuclease" evidence="1">
    <location>
        <begin position="29"/>
        <end position="198"/>
    </location>
</feature>
<dbReference type="CDD" id="cd06260">
    <property type="entry name" value="DUF820-like"/>
    <property type="match status" value="1"/>
</dbReference>
<evidence type="ECO:0000313" key="2">
    <source>
        <dbReference type="EMBL" id="ETX00266.1"/>
    </source>
</evidence>
<gene>
    <name evidence="2" type="ORF">ETSY2_39430</name>
</gene>
<name>W4LRB0_9BACT</name>
<evidence type="ECO:0000313" key="3">
    <source>
        <dbReference type="Proteomes" id="UP000019140"/>
    </source>
</evidence>
<keyword evidence="3" id="KW-1185">Reference proteome</keyword>
<protein>
    <recommendedName>
        <fullName evidence="1">Putative restriction endonuclease domain-containing protein</fullName>
    </recommendedName>
</protein>
<sequence>MVATGASVHPSLDHMIPPLENGDCLSRAEFERRYEAMPQLKKAELVEGVVYVPSPVRHRLHGRPHTHMLTWLGQYEAHTPGVEASDNSTVRLDLDNEPQPDALLIIDPERGGQTRLSEDGYIEGAPELVVEVASSSASYDLHAKRHAYRRNGVREYVVWRVLDQQIDWFVLREGQYERIEPDADGLLRSENFAGLRLDPAALVRGDMATVLDQGRQGLASPEHAAFVARLNPPQPSV</sequence>
<dbReference type="AlphaFoldDB" id="W4LRB0"/>
<comment type="caution">
    <text evidence="2">The sequence shown here is derived from an EMBL/GenBank/DDBJ whole genome shotgun (WGS) entry which is preliminary data.</text>
</comment>